<feature type="region of interest" description="Disordered" evidence="1">
    <location>
        <begin position="61"/>
        <end position="154"/>
    </location>
</feature>
<gene>
    <name evidence="3" type="ORF">WJU16_18330</name>
</gene>
<dbReference type="EMBL" id="CP149822">
    <property type="protein sequence ID" value="WZN39938.1"/>
    <property type="molecule type" value="Genomic_DNA"/>
</dbReference>
<dbReference type="RefSeq" id="WP_341834900.1">
    <property type="nucleotide sequence ID" value="NZ_CP149822.1"/>
</dbReference>
<feature type="chain" id="PRO_5046371065" evidence="2">
    <location>
        <begin position="22"/>
        <end position="154"/>
    </location>
</feature>
<evidence type="ECO:0000313" key="4">
    <source>
        <dbReference type="Proteomes" id="UP001485459"/>
    </source>
</evidence>
<organism evidence="3 4">
    <name type="scientific">Chitinophaga pollutisoli</name>
    <dbReference type="NCBI Taxonomy" id="3133966"/>
    <lineage>
        <taxon>Bacteria</taxon>
        <taxon>Pseudomonadati</taxon>
        <taxon>Bacteroidota</taxon>
        <taxon>Chitinophagia</taxon>
        <taxon>Chitinophagales</taxon>
        <taxon>Chitinophagaceae</taxon>
        <taxon>Chitinophaga</taxon>
    </lineage>
</organism>
<evidence type="ECO:0000256" key="2">
    <source>
        <dbReference type="SAM" id="SignalP"/>
    </source>
</evidence>
<keyword evidence="4" id="KW-1185">Reference proteome</keyword>
<sequence length="154" mass="15778">MFKFFLTIQILLLTAFTAVNAQQTHQPKVEGKGSLKDFVFAPKAGAAATSARSSLKVSTKPKEATLASPQAVKQHIFPGSNGGGVPRSIAGARKATAKAAPAGQLPSSASDADAAQKDKAGESAKAAAKTIDPAAQGKEPSLHFEKPKATTPKN</sequence>
<accession>A0ABZ2YJZ5</accession>
<dbReference type="Proteomes" id="UP001485459">
    <property type="component" value="Chromosome"/>
</dbReference>
<evidence type="ECO:0000313" key="3">
    <source>
        <dbReference type="EMBL" id="WZN39938.1"/>
    </source>
</evidence>
<feature type="compositionally biased region" description="Low complexity" evidence="1">
    <location>
        <begin position="90"/>
        <end position="113"/>
    </location>
</feature>
<name>A0ABZ2YJZ5_9BACT</name>
<protein>
    <submittedName>
        <fullName evidence="3">Uncharacterized protein</fullName>
    </submittedName>
</protein>
<keyword evidence="2" id="KW-0732">Signal</keyword>
<reference evidence="4" key="1">
    <citation type="submission" date="2024-03" db="EMBL/GenBank/DDBJ databases">
        <title>Chitinophaga horti sp. nov., isolated from garden soil.</title>
        <authorList>
            <person name="Lee D.S."/>
            <person name="Han D.M."/>
            <person name="Baek J.H."/>
            <person name="Choi D.G."/>
            <person name="Jeon J.H."/>
            <person name="Jeon C.O."/>
        </authorList>
    </citation>
    <scope>NUCLEOTIDE SEQUENCE [LARGE SCALE GENOMIC DNA]</scope>
    <source>
        <strain evidence="4">GPA1</strain>
    </source>
</reference>
<feature type="signal peptide" evidence="2">
    <location>
        <begin position="1"/>
        <end position="21"/>
    </location>
</feature>
<proteinExistence type="predicted"/>
<evidence type="ECO:0000256" key="1">
    <source>
        <dbReference type="SAM" id="MobiDB-lite"/>
    </source>
</evidence>